<evidence type="ECO:0000313" key="2">
    <source>
        <dbReference type="Proteomes" id="UP000660708"/>
    </source>
</evidence>
<accession>A0A8I0MXB5</accession>
<sequence length="41" mass="4424">MGFENKSTPREVNSLLPRHQQSAALAGGGLLAELLGFKQKE</sequence>
<keyword evidence="2" id="KW-1185">Reference proteome</keyword>
<evidence type="ECO:0000313" key="1">
    <source>
        <dbReference type="EMBL" id="MBE0347068.1"/>
    </source>
</evidence>
<name>A0A8I0MXB5_9GAMM</name>
<gene>
    <name evidence="1" type="ORF">PPEP_a4065</name>
</gene>
<protein>
    <submittedName>
        <fullName evidence="1">Uncharacterized protein</fullName>
    </submittedName>
</protein>
<comment type="caution">
    <text evidence="1">The sequence shown here is derived from an EMBL/GenBank/DDBJ whole genome shotgun (WGS) entry which is preliminary data.</text>
</comment>
<reference evidence="1 2" key="1">
    <citation type="submission" date="2015-06" db="EMBL/GenBank/DDBJ databases">
        <title>Genome sequence of Pseudoalteromonas peptidolytica.</title>
        <authorList>
            <person name="Xie B.-B."/>
            <person name="Rong J.-C."/>
            <person name="Qin Q.-L."/>
            <person name="Zhang Y.-Z."/>
        </authorList>
    </citation>
    <scope>NUCLEOTIDE SEQUENCE [LARGE SCALE GENOMIC DNA]</scope>
    <source>
        <strain evidence="1 2">F12-50-A1</strain>
    </source>
</reference>
<dbReference type="EMBL" id="AQHF01000025">
    <property type="protein sequence ID" value="MBE0347068.1"/>
    <property type="molecule type" value="Genomic_DNA"/>
</dbReference>
<proteinExistence type="predicted"/>
<dbReference type="AlphaFoldDB" id="A0A8I0MXB5"/>
<organism evidence="1 2">
    <name type="scientific">Pseudoalteromonas peptidolytica F12-50-A1</name>
    <dbReference type="NCBI Taxonomy" id="1315280"/>
    <lineage>
        <taxon>Bacteria</taxon>
        <taxon>Pseudomonadati</taxon>
        <taxon>Pseudomonadota</taxon>
        <taxon>Gammaproteobacteria</taxon>
        <taxon>Alteromonadales</taxon>
        <taxon>Pseudoalteromonadaceae</taxon>
        <taxon>Pseudoalteromonas</taxon>
    </lineage>
</organism>
<dbReference type="Proteomes" id="UP000660708">
    <property type="component" value="Unassembled WGS sequence"/>
</dbReference>